<comment type="cofactor">
    <cofactor evidence="1 13">
        <name>Mg(2+)</name>
        <dbReference type="ChEBI" id="CHEBI:18420"/>
    </cofactor>
</comment>
<dbReference type="InterPro" id="IPR000086">
    <property type="entry name" value="NUDIX_hydrolase_dom"/>
</dbReference>
<feature type="binding site" evidence="13">
    <location>
        <position position="91"/>
    </location>
    <ligand>
        <name>Mg(2+)</name>
        <dbReference type="ChEBI" id="CHEBI:18420"/>
        <label>1</label>
    </ligand>
</feature>
<reference evidence="16 17" key="1">
    <citation type="submission" date="2019-03" db="EMBL/GenBank/DDBJ databases">
        <title>Freshwater and sediment microbial communities from various areas in North America, analyzing microbe dynamics in response to fracking.</title>
        <authorList>
            <person name="Lamendella R."/>
        </authorList>
    </citation>
    <scope>NUCLEOTIDE SEQUENCE [LARGE SCALE GENOMIC DNA]</scope>
    <source>
        <strain evidence="16 17">74A</strain>
    </source>
</reference>
<dbReference type="Proteomes" id="UP000294832">
    <property type="component" value="Unassembled WGS sequence"/>
</dbReference>
<feature type="binding site" evidence="13">
    <location>
        <position position="159"/>
    </location>
    <ligand>
        <name>Mg(2+)</name>
        <dbReference type="ChEBI" id="CHEBI:18420"/>
        <label>1</label>
    </ligand>
</feature>
<evidence type="ECO:0000313" key="16">
    <source>
        <dbReference type="EMBL" id="TCN89037.1"/>
    </source>
</evidence>
<name>A0A4R2FI37_9GAMM</name>
<evidence type="ECO:0000256" key="11">
    <source>
        <dbReference type="ARBA" id="ARBA00033056"/>
    </source>
</evidence>
<dbReference type="NCBIfam" id="TIGR00052">
    <property type="entry name" value="nudix-type nucleoside diphosphatase, YffH/AdpP family"/>
    <property type="match status" value="1"/>
</dbReference>
<dbReference type="PROSITE" id="PS00893">
    <property type="entry name" value="NUDIX_BOX"/>
    <property type="match status" value="1"/>
</dbReference>
<protein>
    <recommendedName>
        <fullName evidence="4">ADP-ribose pyrophosphatase</fullName>
        <ecNumber evidence="3">3.6.1.13</ecNumber>
    </recommendedName>
    <alternativeName>
        <fullName evidence="9">ADP-ribose diphosphatase</fullName>
    </alternativeName>
    <alternativeName>
        <fullName evidence="11">ADP-ribose phosphohydrolase</fullName>
    </alternativeName>
    <alternativeName>
        <fullName evidence="10">Adenosine diphosphoribose pyrophosphatase</fullName>
    </alternativeName>
</protein>
<dbReference type="GO" id="GO:0046872">
    <property type="term" value="F:metal ion binding"/>
    <property type="evidence" value="ECO:0007669"/>
    <property type="project" value="UniProtKB-KW"/>
</dbReference>
<feature type="binding site" evidence="13">
    <location>
        <position position="107"/>
    </location>
    <ligand>
        <name>Mg(2+)</name>
        <dbReference type="ChEBI" id="CHEBI:18420"/>
        <label>1</label>
    </ligand>
</feature>
<dbReference type="NCBIfam" id="NF008003">
    <property type="entry name" value="PRK10729.1"/>
    <property type="match status" value="1"/>
</dbReference>
<evidence type="ECO:0000256" key="14">
    <source>
        <dbReference type="PIRSR" id="PIRSR604385-3"/>
    </source>
</evidence>
<comment type="similarity">
    <text evidence="2">Belongs to the Nudix hydrolase family. NudF subfamily.</text>
</comment>
<comment type="catalytic activity">
    <reaction evidence="12">
        <text>ADP-D-ribose + H2O = D-ribose 5-phosphate + AMP + 2 H(+)</text>
        <dbReference type="Rhea" id="RHEA:10412"/>
        <dbReference type="ChEBI" id="CHEBI:15377"/>
        <dbReference type="ChEBI" id="CHEBI:15378"/>
        <dbReference type="ChEBI" id="CHEBI:57967"/>
        <dbReference type="ChEBI" id="CHEBI:78346"/>
        <dbReference type="ChEBI" id="CHEBI:456215"/>
        <dbReference type="EC" id="3.6.1.13"/>
    </reaction>
</comment>
<feature type="short sequence motif" description="Nudix box" evidence="14">
    <location>
        <begin position="92"/>
        <end position="114"/>
    </location>
</feature>
<dbReference type="AlphaFoldDB" id="A0A4R2FI37"/>
<dbReference type="OrthoDB" id="5292471at2"/>
<evidence type="ECO:0000313" key="17">
    <source>
        <dbReference type="Proteomes" id="UP000294832"/>
    </source>
</evidence>
<comment type="caution">
    <text evidence="16">The sequence shown here is derived from an EMBL/GenBank/DDBJ whole genome shotgun (WGS) entry which is preliminary data.</text>
</comment>
<dbReference type="InterPro" id="IPR020084">
    <property type="entry name" value="NUDIX_hydrolase_CS"/>
</dbReference>
<dbReference type="RefSeq" id="WP_133037969.1">
    <property type="nucleotide sequence ID" value="NZ_SLWF01000003.1"/>
</dbReference>
<proteinExistence type="inferred from homology"/>
<comment type="function">
    <text evidence="8">Acts on ADP-mannose and ADP-glucose as well as ADP-ribose. Prevents glycogen biosynthesis. The reaction catalyzed by this enzyme is a limiting step of the gluconeogenic process.</text>
</comment>
<dbReference type="CDD" id="cd24155">
    <property type="entry name" value="NUDIX_ADPRase"/>
    <property type="match status" value="1"/>
</dbReference>
<feature type="domain" description="Nudix hydrolase" evidence="15">
    <location>
        <begin position="50"/>
        <end position="188"/>
    </location>
</feature>
<evidence type="ECO:0000256" key="1">
    <source>
        <dbReference type="ARBA" id="ARBA00001946"/>
    </source>
</evidence>
<keyword evidence="7 13" id="KW-0460">Magnesium</keyword>
<dbReference type="GO" id="GO:0006753">
    <property type="term" value="P:nucleoside phosphate metabolic process"/>
    <property type="evidence" value="ECO:0007669"/>
    <property type="project" value="TreeGrafter"/>
</dbReference>
<dbReference type="EMBL" id="SLWF01000003">
    <property type="protein sequence ID" value="TCN89037.1"/>
    <property type="molecule type" value="Genomic_DNA"/>
</dbReference>
<evidence type="ECO:0000256" key="3">
    <source>
        <dbReference type="ARBA" id="ARBA00012453"/>
    </source>
</evidence>
<evidence type="ECO:0000256" key="7">
    <source>
        <dbReference type="ARBA" id="ARBA00022842"/>
    </source>
</evidence>
<evidence type="ECO:0000259" key="15">
    <source>
        <dbReference type="PROSITE" id="PS51462"/>
    </source>
</evidence>
<evidence type="ECO:0000256" key="4">
    <source>
        <dbReference type="ARBA" id="ARBA00013297"/>
    </source>
</evidence>
<feature type="binding site" evidence="13">
    <location>
        <position position="111"/>
    </location>
    <ligand>
        <name>Mg(2+)</name>
        <dbReference type="ChEBI" id="CHEBI:18420"/>
        <label>1</label>
    </ligand>
</feature>
<organism evidence="16 17">
    <name type="scientific">Shewanella fodinae</name>
    <dbReference type="NCBI Taxonomy" id="552357"/>
    <lineage>
        <taxon>Bacteria</taxon>
        <taxon>Pseudomonadati</taxon>
        <taxon>Pseudomonadota</taxon>
        <taxon>Gammaproteobacteria</taxon>
        <taxon>Alteromonadales</taxon>
        <taxon>Shewanellaceae</taxon>
        <taxon>Shewanella</taxon>
    </lineage>
</organism>
<dbReference type="GO" id="GO:0005829">
    <property type="term" value="C:cytosol"/>
    <property type="evidence" value="ECO:0007669"/>
    <property type="project" value="TreeGrafter"/>
</dbReference>
<dbReference type="PANTHER" id="PTHR11839">
    <property type="entry name" value="UDP/ADP-SUGAR PYROPHOSPHATASE"/>
    <property type="match status" value="1"/>
</dbReference>
<evidence type="ECO:0000256" key="12">
    <source>
        <dbReference type="ARBA" id="ARBA00049546"/>
    </source>
</evidence>
<sequence length="208" mass="23802">MKPEKFSKTDIEILAKRTLYSGFFSMEEYRFRHRLFAGGWSQEVRREVFERGHAVVVLPYDPLTDQVVLIEQLRFPALMTSDSPWLLELVAGMIDSNETPEQVARRELQEESGLQARSMQFISSFLSSPGGSTERFYFYWAAVDASQASGIHGLAEEHEDIRVVVLPRQQAYAMTTDGRIDNASTVLGLQWLQLNYQQLMNADAESKR</sequence>
<dbReference type="GO" id="GO:0019693">
    <property type="term" value="P:ribose phosphate metabolic process"/>
    <property type="evidence" value="ECO:0007669"/>
    <property type="project" value="TreeGrafter"/>
</dbReference>
<evidence type="ECO:0000256" key="8">
    <source>
        <dbReference type="ARBA" id="ARBA00025164"/>
    </source>
</evidence>
<keyword evidence="6" id="KW-0378">Hydrolase</keyword>
<dbReference type="GO" id="GO:0019144">
    <property type="term" value="F:ADP-sugar diphosphatase activity"/>
    <property type="evidence" value="ECO:0007669"/>
    <property type="project" value="TreeGrafter"/>
</dbReference>
<dbReference type="Pfam" id="PF00293">
    <property type="entry name" value="NUDIX"/>
    <property type="match status" value="1"/>
</dbReference>
<accession>A0A4R2FI37</accession>
<evidence type="ECO:0000256" key="9">
    <source>
        <dbReference type="ARBA" id="ARBA00030162"/>
    </source>
</evidence>
<keyword evidence="5 13" id="KW-0479">Metal-binding</keyword>
<evidence type="ECO:0000256" key="5">
    <source>
        <dbReference type="ARBA" id="ARBA00022723"/>
    </source>
</evidence>
<gene>
    <name evidence="16" type="ORF">EDC91_103221</name>
</gene>
<evidence type="ECO:0000256" key="6">
    <source>
        <dbReference type="ARBA" id="ARBA00022801"/>
    </source>
</evidence>
<dbReference type="PROSITE" id="PS51462">
    <property type="entry name" value="NUDIX"/>
    <property type="match status" value="1"/>
</dbReference>
<dbReference type="Gene3D" id="3.90.79.10">
    <property type="entry name" value="Nucleoside Triphosphate Pyrophosphohydrolase"/>
    <property type="match status" value="1"/>
</dbReference>
<dbReference type="InterPro" id="IPR004385">
    <property type="entry name" value="NDP_pyrophosphatase"/>
</dbReference>
<evidence type="ECO:0000256" key="2">
    <source>
        <dbReference type="ARBA" id="ARBA00007482"/>
    </source>
</evidence>
<dbReference type="GO" id="GO:0047631">
    <property type="term" value="F:ADP-ribose diphosphatase activity"/>
    <property type="evidence" value="ECO:0007669"/>
    <property type="project" value="UniProtKB-EC"/>
</dbReference>
<keyword evidence="17" id="KW-1185">Reference proteome</keyword>
<evidence type="ECO:0000256" key="13">
    <source>
        <dbReference type="PIRSR" id="PIRSR604385-2"/>
    </source>
</evidence>
<dbReference type="PANTHER" id="PTHR11839:SF5">
    <property type="entry name" value="ADP-RIBOSE PYROPHOSPHATASE"/>
    <property type="match status" value="1"/>
</dbReference>
<dbReference type="EC" id="3.6.1.13" evidence="3"/>
<evidence type="ECO:0000256" key="10">
    <source>
        <dbReference type="ARBA" id="ARBA00030308"/>
    </source>
</evidence>
<dbReference type="InterPro" id="IPR015797">
    <property type="entry name" value="NUDIX_hydrolase-like_dom_sf"/>
</dbReference>
<dbReference type="SUPFAM" id="SSF55811">
    <property type="entry name" value="Nudix"/>
    <property type="match status" value="1"/>
</dbReference>